<evidence type="ECO:0000259" key="6">
    <source>
        <dbReference type="Pfam" id="PF13793"/>
    </source>
</evidence>
<dbReference type="SMART" id="SM01400">
    <property type="entry name" value="Pribosyltran_N"/>
    <property type="match status" value="1"/>
</dbReference>
<dbReference type="InterPro" id="IPR005946">
    <property type="entry name" value="Rib-P_diPkinase"/>
</dbReference>
<dbReference type="Pfam" id="PF13793">
    <property type="entry name" value="Pribosyltran_N"/>
    <property type="match status" value="1"/>
</dbReference>
<comment type="similarity">
    <text evidence="1">Belongs to the ribose-phosphate pyrophosphokinase family.</text>
</comment>
<dbReference type="InterPro" id="IPR029057">
    <property type="entry name" value="PRTase-like"/>
</dbReference>
<dbReference type="OrthoDB" id="413572at2759"/>
<dbReference type="FunFam" id="3.40.50.2020:FF:000014">
    <property type="entry name" value="Ribose-phosphate pyrophosphokinase 1"/>
    <property type="match status" value="1"/>
</dbReference>
<dbReference type="PANTHER" id="PTHR10210:SF29">
    <property type="entry name" value="PHOSPHORIBOSYL PYROPHOSPHATE SYNTHASE-ASSOCIATED PROTEIN 2"/>
    <property type="match status" value="1"/>
</dbReference>
<gene>
    <name evidence="7" type="ORF">GSTENG00026175001</name>
</gene>
<evidence type="ECO:0000256" key="2">
    <source>
        <dbReference type="ARBA" id="ARBA00022727"/>
    </source>
</evidence>
<evidence type="ECO:0000256" key="1">
    <source>
        <dbReference type="ARBA" id="ARBA00006478"/>
    </source>
</evidence>
<keyword evidence="2" id="KW-0545">Nucleotide biosynthesis</keyword>
<dbReference type="KEGG" id="tng:GSTEN00026175G001"/>
<name>Q4S060_TETNG</name>
<organism evidence="7">
    <name type="scientific">Tetraodon nigroviridis</name>
    <name type="common">Spotted green pufferfish</name>
    <name type="synonym">Chelonodon nigroviridis</name>
    <dbReference type="NCBI Taxonomy" id="99883"/>
    <lineage>
        <taxon>Eukaryota</taxon>
        <taxon>Metazoa</taxon>
        <taxon>Chordata</taxon>
        <taxon>Craniata</taxon>
        <taxon>Vertebrata</taxon>
        <taxon>Euteleostomi</taxon>
        <taxon>Actinopterygii</taxon>
        <taxon>Neopterygii</taxon>
        <taxon>Teleostei</taxon>
        <taxon>Neoteleostei</taxon>
        <taxon>Acanthomorphata</taxon>
        <taxon>Eupercaria</taxon>
        <taxon>Tetraodontiformes</taxon>
        <taxon>Tetradontoidea</taxon>
        <taxon>Tetraodontidae</taxon>
        <taxon>Tetraodon</taxon>
    </lineage>
</organism>
<feature type="domain" description="Ribose-phosphate pyrophosphokinase N-terminal" evidence="6">
    <location>
        <begin position="9"/>
        <end position="77"/>
    </location>
</feature>
<dbReference type="GO" id="GO:0004749">
    <property type="term" value="F:ribose phosphate diphosphokinase activity"/>
    <property type="evidence" value="ECO:0007669"/>
    <property type="project" value="TreeGrafter"/>
</dbReference>
<dbReference type="AlphaFoldDB" id="Q4S060"/>
<dbReference type="GO" id="GO:0002189">
    <property type="term" value="C:ribose phosphate diphosphokinase complex"/>
    <property type="evidence" value="ECO:0007669"/>
    <property type="project" value="TreeGrafter"/>
</dbReference>
<reference evidence="7" key="2">
    <citation type="submission" date="2004-02" db="EMBL/GenBank/DDBJ databases">
        <authorList>
            <consortium name="Genoscope"/>
            <consortium name="Whitehead Institute Centre for Genome Research"/>
        </authorList>
    </citation>
    <scope>NUCLEOTIDE SEQUENCE</scope>
</reference>
<dbReference type="EMBL" id="CAAE01014784">
    <property type="protein sequence ID" value="CAG05972.1"/>
    <property type="molecule type" value="Genomic_DNA"/>
</dbReference>
<dbReference type="PANTHER" id="PTHR10210">
    <property type="entry name" value="RIBOSE-PHOSPHATE DIPHOSPHOKINASE FAMILY MEMBER"/>
    <property type="match status" value="1"/>
</dbReference>
<dbReference type="SUPFAM" id="SSF53271">
    <property type="entry name" value="PRTase-like"/>
    <property type="match status" value="1"/>
</dbReference>
<protein>
    <recommendedName>
        <fullName evidence="4">Phosphoribosyl pyrophosphate synthase-associated protein 2</fullName>
    </recommendedName>
</protein>
<sequence length="78" mass="8760">MNHTKGGLVLFTANSHPPSRELGKRIAERLGVEIGKVQVYQEANRGEPTSPWPFPETRVQIQESVRGKDVFVIQTMSK</sequence>
<evidence type="ECO:0000313" key="7">
    <source>
        <dbReference type="EMBL" id="CAG05972.1"/>
    </source>
</evidence>
<proteinExistence type="inferred from homology"/>
<dbReference type="GO" id="GO:0006015">
    <property type="term" value="P:5-phosphoribose 1-diphosphate biosynthetic process"/>
    <property type="evidence" value="ECO:0007669"/>
    <property type="project" value="TreeGrafter"/>
</dbReference>
<accession>Q4S060</accession>
<evidence type="ECO:0000256" key="3">
    <source>
        <dbReference type="ARBA" id="ARBA00037514"/>
    </source>
</evidence>
<comment type="caution">
    <text evidence="7">The sequence shown here is derived from an EMBL/GenBank/DDBJ whole genome shotgun (WGS) entry which is preliminary data.</text>
</comment>
<dbReference type="GO" id="GO:0006164">
    <property type="term" value="P:purine nucleotide biosynthetic process"/>
    <property type="evidence" value="ECO:0007669"/>
    <property type="project" value="TreeGrafter"/>
</dbReference>
<reference evidence="7" key="1">
    <citation type="journal article" date="2004" name="Nature">
        <title>Genome duplication in the teleost fish Tetraodon nigroviridis reveals the early vertebrate proto-karyotype.</title>
        <authorList>
            <person name="Jaillon O."/>
            <person name="Aury J.-M."/>
            <person name="Brunet F."/>
            <person name="Petit J.-L."/>
            <person name="Stange-Thomann N."/>
            <person name="Mauceli E."/>
            <person name="Bouneau L."/>
            <person name="Fischer C."/>
            <person name="Ozouf-Costaz C."/>
            <person name="Bernot A."/>
            <person name="Nicaud S."/>
            <person name="Jaffe D."/>
            <person name="Fisher S."/>
            <person name="Lutfalla G."/>
            <person name="Dossat C."/>
            <person name="Segurens B."/>
            <person name="Dasilva C."/>
            <person name="Salanoubat M."/>
            <person name="Levy M."/>
            <person name="Boudet N."/>
            <person name="Castellano S."/>
            <person name="Anthouard V."/>
            <person name="Jubin C."/>
            <person name="Castelli V."/>
            <person name="Katinka M."/>
            <person name="Vacherie B."/>
            <person name="Biemont C."/>
            <person name="Skalli Z."/>
            <person name="Cattolico L."/>
            <person name="Poulain J."/>
            <person name="De Berardinis V."/>
            <person name="Cruaud C."/>
            <person name="Duprat S."/>
            <person name="Brottier P."/>
            <person name="Coutanceau J.-P."/>
            <person name="Gouzy J."/>
            <person name="Parra G."/>
            <person name="Lardier G."/>
            <person name="Chapple C."/>
            <person name="McKernan K.J."/>
            <person name="McEwan P."/>
            <person name="Bosak S."/>
            <person name="Kellis M."/>
            <person name="Volff J.-N."/>
            <person name="Guigo R."/>
            <person name="Zody M.C."/>
            <person name="Mesirov J."/>
            <person name="Lindblad-Toh K."/>
            <person name="Birren B."/>
            <person name="Nusbaum C."/>
            <person name="Kahn D."/>
            <person name="Robinson-Rechavi M."/>
            <person name="Laudet V."/>
            <person name="Schachter V."/>
            <person name="Quetier F."/>
            <person name="Saurin W."/>
            <person name="Scarpelli C."/>
            <person name="Wincker P."/>
            <person name="Lander E.S."/>
            <person name="Weissenbach J."/>
            <person name="Roest Crollius H."/>
        </authorList>
    </citation>
    <scope>NUCLEOTIDE SEQUENCE [LARGE SCALE GENOMIC DNA]</scope>
</reference>
<evidence type="ECO:0000256" key="5">
    <source>
        <dbReference type="SAM" id="MobiDB-lite"/>
    </source>
</evidence>
<dbReference type="GO" id="GO:0000287">
    <property type="term" value="F:magnesium ion binding"/>
    <property type="evidence" value="ECO:0007669"/>
    <property type="project" value="InterPro"/>
</dbReference>
<dbReference type="GO" id="GO:0005524">
    <property type="term" value="F:ATP binding"/>
    <property type="evidence" value="ECO:0007669"/>
    <property type="project" value="TreeGrafter"/>
</dbReference>
<dbReference type="Gene3D" id="3.40.50.2020">
    <property type="match status" value="1"/>
</dbReference>
<comment type="function">
    <text evidence="3">Seems to play a negative regulatory role in 5-phosphoribose 1-diphosphate synthesis.</text>
</comment>
<evidence type="ECO:0000256" key="4">
    <source>
        <dbReference type="ARBA" id="ARBA00040164"/>
    </source>
</evidence>
<feature type="region of interest" description="Disordered" evidence="5">
    <location>
        <begin position="1"/>
        <end position="20"/>
    </location>
</feature>
<dbReference type="GO" id="GO:0005737">
    <property type="term" value="C:cytoplasm"/>
    <property type="evidence" value="ECO:0007669"/>
    <property type="project" value="TreeGrafter"/>
</dbReference>
<dbReference type="InterPro" id="IPR029099">
    <property type="entry name" value="Pribosyltran_N"/>
</dbReference>